<evidence type="ECO:0000259" key="1">
    <source>
        <dbReference type="Pfam" id="PF10056"/>
    </source>
</evidence>
<protein>
    <recommendedName>
        <fullName evidence="1">DUF2293 domain-containing protein</fullName>
    </recommendedName>
</protein>
<organism evidence="2 3">
    <name type="scientific">Ampelomyces quisqualis</name>
    <name type="common">Powdery mildew agent</name>
    <dbReference type="NCBI Taxonomy" id="50730"/>
    <lineage>
        <taxon>Eukaryota</taxon>
        <taxon>Fungi</taxon>
        <taxon>Dikarya</taxon>
        <taxon>Ascomycota</taxon>
        <taxon>Pezizomycotina</taxon>
        <taxon>Dothideomycetes</taxon>
        <taxon>Pleosporomycetidae</taxon>
        <taxon>Pleosporales</taxon>
        <taxon>Pleosporineae</taxon>
        <taxon>Phaeosphaeriaceae</taxon>
        <taxon>Ampelomyces</taxon>
    </lineage>
</organism>
<proteinExistence type="predicted"/>
<reference evidence="2" key="1">
    <citation type="journal article" date="2020" name="Stud. Mycol.">
        <title>101 Dothideomycetes genomes: a test case for predicting lifestyles and emergence of pathogens.</title>
        <authorList>
            <person name="Haridas S."/>
            <person name="Albert R."/>
            <person name="Binder M."/>
            <person name="Bloem J."/>
            <person name="Labutti K."/>
            <person name="Salamov A."/>
            <person name="Andreopoulos B."/>
            <person name="Baker S."/>
            <person name="Barry K."/>
            <person name="Bills G."/>
            <person name="Bluhm B."/>
            <person name="Cannon C."/>
            <person name="Castanera R."/>
            <person name="Culley D."/>
            <person name="Daum C."/>
            <person name="Ezra D."/>
            <person name="Gonzalez J."/>
            <person name="Henrissat B."/>
            <person name="Kuo A."/>
            <person name="Liang C."/>
            <person name="Lipzen A."/>
            <person name="Lutzoni F."/>
            <person name="Magnuson J."/>
            <person name="Mondo S."/>
            <person name="Nolan M."/>
            <person name="Ohm R."/>
            <person name="Pangilinan J."/>
            <person name="Park H.-J."/>
            <person name="Ramirez L."/>
            <person name="Alfaro M."/>
            <person name="Sun H."/>
            <person name="Tritt A."/>
            <person name="Yoshinaga Y."/>
            <person name="Zwiers L.-H."/>
            <person name="Turgeon B."/>
            <person name="Goodwin S."/>
            <person name="Spatafora J."/>
            <person name="Crous P."/>
            <person name="Grigoriev I."/>
        </authorList>
    </citation>
    <scope>NUCLEOTIDE SEQUENCE</scope>
    <source>
        <strain evidence="2">HMLAC05119</strain>
    </source>
</reference>
<evidence type="ECO:0000313" key="2">
    <source>
        <dbReference type="EMBL" id="KAF1918742.1"/>
    </source>
</evidence>
<dbReference type="Pfam" id="PF10056">
    <property type="entry name" value="DUF2293"/>
    <property type="match status" value="1"/>
</dbReference>
<dbReference type="PANTHER" id="PTHR38113:SF2">
    <property type="entry name" value="DUF2293 DOMAIN-CONTAINING PROTEIN"/>
    <property type="match status" value="1"/>
</dbReference>
<keyword evidence="3" id="KW-1185">Reference proteome</keyword>
<dbReference type="InterPro" id="IPR018744">
    <property type="entry name" value="DUF2293"/>
</dbReference>
<dbReference type="OrthoDB" id="5381833at2759"/>
<dbReference type="PANTHER" id="PTHR38113">
    <property type="match status" value="1"/>
</dbReference>
<name>A0A6A5QTI7_AMPQU</name>
<dbReference type="EMBL" id="ML979133">
    <property type="protein sequence ID" value="KAF1918742.1"/>
    <property type="molecule type" value="Genomic_DNA"/>
</dbReference>
<feature type="domain" description="DUF2293" evidence="1">
    <location>
        <begin position="94"/>
        <end position="177"/>
    </location>
</feature>
<accession>A0A6A5QTI7</accession>
<dbReference type="AlphaFoldDB" id="A0A6A5QTI7"/>
<dbReference type="Proteomes" id="UP000800096">
    <property type="component" value="Unassembled WGS sequence"/>
</dbReference>
<sequence>MYREITVSPDTPMPKGYAFVPKGTAYKTLHCRKLTQEAGESLYVVVDKKKTLGLRAPQAIVSAVHSKAKDTLATRRAAVQKRDDADISKATTELQKQFPAIPGADKGLVLKHGFKKHSGRVGRTGSLPLHKKVMLAVIAHIRHMHSNYDALLRAGQPREAARKATWKTIEGVMREWGCNESRHQPVCRLQRIR</sequence>
<evidence type="ECO:0000313" key="3">
    <source>
        <dbReference type="Proteomes" id="UP000800096"/>
    </source>
</evidence>
<gene>
    <name evidence="2" type="ORF">BDU57DRAFT_443251</name>
</gene>